<dbReference type="Proteomes" id="UP001152795">
    <property type="component" value="Unassembled WGS sequence"/>
</dbReference>
<dbReference type="PANTHER" id="PTHR45749:SF21">
    <property type="entry name" value="DUF4371 DOMAIN-CONTAINING PROTEIN"/>
    <property type="match status" value="1"/>
</dbReference>
<organism evidence="1 2">
    <name type="scientific">Paramuricea clavata</name>
    <name type="common">Red gorgonian</name>
    <name type="synonym">Violescent sea-whip</name>
    <dbReference type="NCBI Taxonomy" id="317549"/>
    <lineage>
        <taxon>Eukaryota</taxon>
        <taxon>Metazoa</taxon>
        <taxon>Cnidaria</taxon>
        <taxon>Anthozoa</taxon>
        <taxon>Octocorallia</taxon>
        <taxon>Malacalcyonacea</taxon>
        <taxon>Plexauridae</taxon>
        <taxon>Paramuricea</taxon>
    </lineage>
</organism>
<protein>
    <submittedName>
        <fullName evidence="1">Uncharacterized protein</fullName>
    </submittedName>
</protein>
<dbReference type="PANTHER" id="PTHR45749">
    <property type="match status" value="1"/>
</dbReference>
<comment type="caution">
    <text evidence="1">The sequence shown here is derived from an EMBL/GenBank/DDBJ whole genome shotgun (WGS) entry which is preliminary data.</text>
</comment>
<name>A0A7D9I4C9_PARCT</name>
<dbReference type="AlphaFoldDB" id="A0A7D9I4C9"/>
<proteinExistence type="predicted"/>
<keyword evidence="2" id="KW-1185">Reference proteome</keyword>
<reference evidence="1" key="1">
    <citation type="submission" date="2020-04" db="EMBL/GenBank/DDBJ databases">
        <authorList>
            <person name="Alioto T."/>
            <person name="Alioto T."/>
            <person name="Gomez Garrido J."/>
        </authorList>
    </citation>
    <scope>NUCLEOTIDE SEQUENCE</scope>
    <source>
        <strain evidence="1">A484AB</strain>
    </source>
</reference>
<accession>A0A7D9I4C9</accession>
<dbReference type="EMBL" id="CACRXK020002975">
    <property type="protein sequence ID" value="CAB3996918.1"/>
    <property type="molecule type" value="Genomic_DNA"/>
</dbReference>
<evidence type="ECO:0000313" key="2">
    <source>
        <dbReference type="Proteomes" id="UP001152795"/>
    </source>
</evidence>
<gene>
    <name evidence="1" type="ORF">PACLA_8A064364</name>
</gene>
<evidence type="ECO:0000313" key="1">
    <source>
        <dbReference type="EMBL" id="CAB3996918.1"/>
    </source>
</evidence>
<dbReference type="OrthoDB" id="10063284at2759"/>
<sequence>MKRVIDTVVHLGKQGLASRGHRESLIDDPEANKGNFLESLNYLSTLRYNKLTTANHLEKVRNQQAISRRKGGEKGAKGRGSKLTFLSNDTRENNVIKIIGREIASQIVKEIGNCRAWALIADTIPDVSHHEQLSICARIVNRNGKCSEHLLSCKRASGTRAMELYTI</sequence>